<dbReference type="GO" id="GO:0005524">
    <property type="term" value="F:ATP binding"/>
    <property type="evidence" value="ECO:0007669"/>
    <property type="project" value="InterPro"/>
</dbReference>
<dbReference type="PATRIC" id="fig|1719120.3.peg.3717"/>
<gene>
    <name evidence="2" type="ORF">MPEBLZ_03425</name>
</gene>
<dbReference type="Proteomes" id="UP000050360">
    <property type="component" value="Unassembled WGS sequence"/>
</dbReference>
<organism evidence="2 3">
    <name type="scientific">Candidatus Methanoperedens nitratireducens</name>
    <dbReference type="NCBI Taxonomy" id="1392998"/>
    <lineage>
        <taxon>Archaea</taxon>
        <taxon>Methanobacteriati</taxon>
        <taxon>Methanobacteriota</taxon>
        <taxon>Stenosarchaea group</taxon>
        <taxon>Methanomicrobia</taxon>
        <taxon>Methanosarcinales</taxon>
        <taxon>ANME-2 cluster</taxon>
        <taxon>Candidatus Methanoperedentaceae</taxon>
        <taxon>Candidatus Methanoperedens</taxon>
    </lineage>
</organism>
<name>A0A0P8CH45_9EURY</name>
<evidence type="ECO:0000313" key="3">
    <source>
        <dbReference type="Proteomes" id="UP000050360"/>
    </source>
</evidence>
<sequence>MLDEKSRQPEPQFTVIYGRRRTGKTELIKQFCRDKEYIYFLADKRGTALNAIRFSSIAADHFKDAALKIEDFYLLFDYIQRRLDDTKKTVIIIDEFSYLVEKDDSISSVFQGIWDEVLVKKNVFLILCGSSISMMEQGVLSYKSPLYGRRTGQWKLAPFSFKEMKEFFPNSSLIERAEIYSVLGGIPFYLNQFKKKNLFSNIEEKILAKGEPLYEEVEFLLREELREYSSYYSILEAIASGSTRVIEIAEHSKIKTGDLPKYLSTLIKLDIVEKVHPVTEKEKTKKTIYKMKDNFFQFLV</sequence>
<feature type="domain" description="ATPase" evidence="1">
    <location>
        <begin position="10"/>
        <end position="192"/>
    </location>
</feature>
<accession>A0A0P8CH45</accession>
<evidence type="ECO:0000259" key="1">
    <source>
        <dbReference type="Pfam" id="PF01637"/>
    </source>
</evidence>
<protein>
    <submittedName>
        <fullName evidence="2">Archaeal ATPase</fullName>
    </submittedName>
</protein>
<comment type="caution">
    <text evidence="2">The sequence shown here is derived from an EMBL/GenBank/DDBJ whole genome shotgun (WGS) entry which is preliminary data.</text>
</comment>
<dbReference type="PANTHER" id="PTHR34704">
    <property type="entry name" value="ATPASE"/>
    <property type="match status" value="1"/>
</dbReference>
<dbReference type="SUPFAM" id="SSF52540">
    <property type="entry name" value="P-loop containing nucleoside triphosphate hydrolases"/>
    <property type="match status" value="1"/>
</dbReference>
<dbReference type="InterPro" id="IPR027417">
    <property type="entry name" value="P-loop_NTPase"/>
</dbReference>
<proteinExistence type="predicted"/>
<dbReference type="PANTHER" id="PTHR34704:SF1">
    <property type="entry name" value="ATPASE"/>
    <property type="match status" value="1"/>
</dbReference>
<dbReference type="Gene3D" id="3.40.50.300">
    <property type="entry name" value="P-loop containing nucleotide triphosphate hydrolases"/>
    <property type="match status" value="1"/>
</dbReference>
<dbReference type="Pfam" id="PF01637">
    <property type="entry name" value="ATPase_2"/>
    <property type="match status" value="1"/>
</dbReference>
<reference evidence="2 3" key="1">
    <citation type="submission" date="2015-09" db="EMBL/GenBank/DDBJ databases">
        <title>A metagenomics-based metabolic model of nitrate-dependent anaerobic oxidation of methane by Methanoperedens-like archaea.</title>
        <authorList>
            <person name="Arshad A."/>
            <person name="Speth D.R."/>
            <person name="De Graaf R.M."/>
            <person name="Op Den Camp H.J."/>
            <person name="Jetten M.S."/>
            <person name="Welte C.U."/>
        </authorList>
    </citation>
    <scope>NUCLEOTIDE SEQUENCE [LARGE SCALE GENOMIC DNA]</scope>
</reference>
<dbReference type="AlphaFoldDB" id="A0A0P8CH45"/>
<dbReference type="EMBL" id="LKCM01000274">
    <property type="protein sequence ID" value="KPQ42021.1"/>
    <property type="molecule type" value="Genomic_DNA"/>
</dbReference>
<evidence type="ECO:0000313" key="2">
    <source>
        <dbReference type="EMBL" id="KPQ42021.1"/>
    </source>
</evidence>
<dbReference type="InterPro" id="IPR011579">
    <property type="entry name" value="ATPase_dom"/>
</dbReference>